<evidence type="ECO:0000259" key="4">
    <source>
        <dbReference type="PROSITE" id="PS50932"/>
    </source>
</evidence>
<accession>A0A1M4XB04</accession>
<dbReference type="InterPro" id="IPR000843">
    <property type="entry name" value="HTH_LacI"/>
</dbReference>
<dbReference type="Pfam" id="PF13377">
    <property type="entry name" value="Peripla_BP_3"/>
    <property type="match status" value="1"/>
</dbReference>
<dbReference type="Gene3D" id="3.40.50.2300">
    <property type="match status" value="2"/>
</dbReference>
<protein>
    <submittedName>
        <fullName evidence="5">Transcriptional regulator, LacI family</fullName>
    </submittedName>
</protein>
<reference evidence="5 6" key="1">
    <citation type="submission" date="2016-11" db="EMBL/GenBank/DDBJ databases">
        <authorList>
            <person name="Jaros S."/>
            <person name="Januszkiewicz K."/>
            <person name="Wedrychowicz H."/>
        </authorList>
    </citation>
    <scope>NUCLEOTIDE SEQUENCE [LARGE SCALE GENOMIC DNA]</scope>
    <source>
        <strain evidence="5 6">DSM 2631</strain>
    </source>
</reference>
<keyword evidence="6" id="KW-1185">Reference proteome</keyword>
<dbReference type="Gene3D" id="1.10.260.40">
    <property type="entry name" value="lambda repressor-like DNA-binding domains"/>
    <property type="match status" value="1"/>
</dbReference>
<organism evidence="5 6">
    <name type="scientific">Clostridium fallax</name>
    <dbReference type="NCBI Taxonomy" id="1533"/>
    <lineage>
        <taxon>Bacteria</taxon>
        <taxon>Bacillati</taxon>
        <taxon>Bacillota</taxon>
        <taxon>Clostridia</taxon>
        <taxon>Eubacteriales</taxon>
        <taxon>Clostridiaceae</taxon>
        <taxon>Clostridium</taxon>
    </lineage>
</organism>
<dbReference type="GO" id="GO:0003700">
    <property type="term" value="F:DNA-binding transcription factor activity"/>
    <property type="evidence" value="ECO:0007669"/>
    <property type="project" value="TreeGrafter"/>
</dbReference>
<dbReference type="SUPFAM" id="SSF47413">
    <property type="entry name" value="lambda repressor-like DNA-binding domains"/>
    <property type="match status" value="1"/>
</dbReference>
<evidence type="ECO:0000313" key="5">
    <source>
        <dbReference type="EMBL" id="SHE90581.1"/>
    </source>
</evidence>
<dbReference type="OrthoDB" id="9775106at2"/>
<keyword evidence="1" id="KW-0805">Transcription regulation</keyword>
<dbReference type="InterPro" id="IPR028082">
    <property type="entry name" value="Peripla_BP_I"/>
</dbReference>
<dbReference type="SMART" id="SM00354">
    <property type="entry name" value="HTH_LACI"/>
    <property type="match status" value="1"/>
</dbReference>
<keyword evidence="3" id="KW-0804">Transcription</keyword>
<dbReference type="SUPFAM" id="SSF53822">
    <property type="entry name" value="Periplasmic binding protein-like I"/>
    <property type="match status" value="1"/>
</dbReference>
<evidence type="ECO:0000313" key="6">
    <source>
        <dbReference type="Proteomes" id="UP000184035"/>
    </source>
</evidence>
<feature type="domain" description="HTH lacI-type" evidence="4">
    <location>
        <begin position="1"/>
        <end position="55"/>
    </location>
</feature>
<dbReference type="PANTHER" id="PTHR30146">
    <property type="entry name" value="LACI-RELATED TRANSCRIPTIONAL REPRESSOR"/>
    <property type="match status" value="1"/>
</dbReference>
<keyword evidence="2" id="KW-0238">DNA-binding</keyword>
<dbReference type="CDD" id="cd06267">
    <property type="entry name" value="PBP1_LacI_sugar_binding-like"/>
    <property type="match status" value="1"/>
</dbReference>
<sequence>MNIKDVAKIAKVGVSTVSRVINNHPDVKEETREKVLKIIKEVNYIPNNSARILKKHNTNNIGILLKGVFNPFFSEMLKIISGKIEKAGYTMILRHYDHTTSQDVDTVAAFAKEKRLQGIICLGGNFLNINENSFDDINIPIVLTSANIISENIGSKVSFIGIDNEKAAFEATEYLIRNGHKNIALILGTSDDVGVGNLRLKGYKKALIKNNIPFKKELILYGGYECKKSYSSVKKLLNNKKFFTAIFAISDLMAIGACKAVFDENLKVCRDISIIGFDGMEIGEFYEPSITTIKQPRDEMAKKSVDLLLKLIYGKENNKHLILNTNLVERDSCRKI</sequence>
<dbReference type="PANTHER" id="PTHR30146:SF109">
    <property type="entry name" value="HTH-TYPE TRANSCRIPTIONAL REGULATOR GALS"/>
    <property type="match status" value="1"/>
</dbReference>
<proteinExistence type="predicted"/>
<dbReference type="CDD" id="cd01392">
    <property type="entry name" value="HTH_LacI"/>
    <property type="match status" value="1"/>
</dbReference>
<dbReference type="InterPro" id="IPR010982">
    <property type="entry name" value="Lambda_DNA-bd_dom_sf"/>
</dbReference>
<dbReference type="Proteomes" id="UP000184035">
    <property type="component" value="Unassembled WGS sequence"/>
</dbReference>
<evidence type="ECO:0000256" key="2">
    <source>
        <dbReference type="ARBA" id="ARBA00023125"/>
    </source>
</evidence>
<dbReference type="EMBL" id="FQVM01000017">
    <property type="protein sequence ID" value="SHE90581.1"/>
    <property type="molecule type" value="Genomic_DNA"/>
</dbReference>
<dbReference type="InterPro" id="IPR046335">
    <property type="entry name" value="LacI/GalR-like_sensor"/>
</dbReference>
<dbReference type="PROSITE" id="PS50932">
    <property type="entry name" value="HTH_LACI_2"/>
    <property type="match status" value="1"/>
</dbReference>
<gene>
    <name evidence="5" type="ORF">SAMN05443638_1179</name>
</gene>
<dbReference type="GO" id="GO:0000976">
    <property type="term" value="F:transcription cis-regulatory region binding"/>
    <property type="evidence" value="ECO:0007669"/>
    <property type="project" value="TreeGrafter"/>
</dbReference>
<dbReference type="PROSITE" id="PS00356">
    <property type="entry name" value="HTH_LACI_1"/>
    <property type="match status" value="1"/>
</dbReference>
<name>A0A1M4XB04_9CLOT</name>
<dbReference type="STRING" id="1533.SAMN05443638_1179"/>
<dbReference type="AlphaFoldDB" id="A0A1M4XB04"/>
<dbReference type="Pfam" id="PF00356">
    <property type="entry name" value="LacI"/>
    <property type="match status" value="1"/>
</dbReference>
<evidence type="ECO:0000256" key="1">
    <source>
        <dbReference type="ARBA" id="ARBA00023015"/>
    </source>
</evidence>
<evidence type="ECO:0000256" key="3">
    <source>
        <dbReference type="ARBA" id="ARBA00023163"/>
    </source>
</evidence>
<dbReference type="RefSeq" id="WP_072896478.1">
    <property type="nucleotide sequence ID" value="NZ_FQVM01000017.1"/>
</dbReference>